<dbReference type="Pfam" id="PF00535">
    <property type="entry name" value="Glycos_transf_2"/>
    <property type="match status" value="1"/>
</dbReference>
<evidence type="ECO:0000313" key="5">
    <source>
        <dbReference type="EMBL" id="PHQ29339.1"/>
    </source>
</evidence>
<dbReference type="CDD" id="cd04186">
    <property type="entry name" value="GT_2_like_c"/>
    <property type="match status" value="1"/>
</dbReference>
<gene>
    <name evidence="5" type="ORF">CJ305_10370</name>
</gene>
<protein>
    <submittedName>
        <fullName evidence="5">dTDP-Rha--alpha-D-GlcNAc-pyrophosphate polyprenol alpha-3-L-rhamnosyltransferase</fullName>
    </submittedName>
</protein>
<sequence>MKIAIVILNWNGRHLLEKFLPVVLEHSAEQAAVYVADNASTDDSVAFLGENFPQVKIIRNSTNGGYAKGYNEALQHVSEELFVLMNSDIATSPGWLNPIIEAFKADASLGAAQPKILDLKRPDYFEYAGAGGGFIDSFGYPFCRGRLFETLEKDEGQYDDSLPVFWASGACLVIRKKAFYDANGLDETFFAHQEEIDLCWRVRALGYAVYHIGSSSVYHLGGATLEQMNPQKTYLNFRNGLMLLLKNVPGLQVYAILFFRMCLDGIAALKFLAEGKPKHSFAILRAHFSFYKKIPQTLGLRRNTPKLKAYSTTFSIVWKYFVLGKKYYTDIFPNN</sequence>
<dbReference type="EMBL" id="NQXA01000007">
    <property type="protein sequence ID" value="PHQ29339.1"/>
    <property type="molecule type" value="Genomic_DNA"/>
</dbReference>
<keyword evidence="2" id="KW-0328">Glycosyltransferase</keyword>
<dbReference type="Proteomes" id="UP000229433">
    <property type="component" value="Unassembled WGS sequence"/>
</dbReference>
<dbReference type="RefSeq" id="WP_099646190.1">
    <property type="nucleotide sequence ID" value="NZ_KZ319290.1"/>
</dbReference>
<evidence type="ECO:0000256" key="1">
    <source>
        <dbReference type="ARBA" id="ARBA00006739"/>
    </source>
</evidence>
<accession>A0A2G1VSA8</accession>
<dbReference type="OrthoDB" id="9771846at2"/>
<feature type="domain" description="Glycosyltransferase 2-like" evidence="4">
    <location>
        <begin position="5"/>
        <end position="108"/>
    </location>
</feature>
<proteinExistence type="inferred from homology"/>
<dbReference type="PANTHER" id="PTHR43179">
    <property type="entry name" value="RHAMNOSYLTRANSFERASE WBBL"/>
    <property type="match status" value="1"/>
</dbReference>
<dbReference type="SUPFAM" id="SSF53448">
    <property type="entry name" value="Nucleotide-diphospho-sugar transferases"/>
    <property type="match status" value="1"/>
</dbReference>
<dbReference type="PANTHER" id="PTHR43179:SF12">
    <property type="entry name" value="GALACTOFURANOSYLTRANSFERASE GLFT2"/>
    <property type="match status" value="1"/>
</dbReference>
<dbReference type="AlphaFoldDB" id="A0A2G1VSA8"/>
<name>A0A2G1VSA8_9FLAO</name>
<evidence type="ECO:0000256" key="2">
    <source>
        <dbReference type="ARBA" id="ARBA00022676"/>
    </source>
</evidence>
<evidence type="ECO:0000259" key="4">
    <source>
        <dbReference type="Pfam" id="PF00535"/>
    </source>
</evidence>
<evidence type="ECO:0000313" key="6">
    <source>
        <dbReference type="Proteomes" id="UP000229433"/>
    </source>
</evidence>
<reference evidence="5 6" key="1">
    <citation type="submission" date="2017-08" db="EMBL/GenBank/DDBJ databases">
        <title>The whole genome shortgun sequences of strain Leeuwenhoekiella nanhaiensis G18 from the South China Sea.</title>
        <authorList>
            <person name="Liu Q."/>
        </authorList>
    </citation>
    <scope>NUCLEOTIDE SEQUENCE [LARGE SCALE GENOMIC DNA]</scope>
    <source>
        <strain evidence="5 6">G18</strain>
    </source>
</reference>
<dbReference type="GO" id="GO:0016757">
    <property type="term" value="F:glycosyltransferase activity"/>
    <property type="evidence" value="ECO:0007669"/>
    <property type="project" value="UniProtKB-KW"/>
</dbReference>
<comment type="caution">
    <text evidence="5">The sequence shown here is derived from an EMBL/GenBank/DDBJ whole genome shotgun (WGS) entry which is preliminary data.</text>
</comment>
<dbReference type="InterPro" id="IPR029044">
    <property type="entry name" value="Nucleotide-diphossugar_trans"/>
</dbReference>
<keyword evidence="3 5" id="KW-0808">Transferase</keyword>
<evidence type="ECO:0000256" key="3">
    <source>
        <dbReference type="ARBA" id="ARBA00022679"/>
    </source>
</evidence>
<dbReference type="Gene3D" id="3.90.550.10">
    <property type="entry name" value="Spore Coat Polysaccharide Biosynthesis Protein SpsA, Chain A"/>
    <property type="match status" value="1"/>
</dbReference>
<organism evidence="5 6">
    <name type="scientific">Leeuwenhoekiella nanhaiensis</name>
    <dbReference type="NCBI Taxonomy" id="1655491"/>
    <lineage>
        <taxon>Bacteria</taxon>
        <taxon>Pseudomonadati</taxon>
        <taxon>Bacteroidota</taxon>
        <taxon>Flavobacteriia</taxon>
        <taxon>Flavobacteriales</taxon>
        <taxon>Flavobacteriaceae</taxon>
        <taxon>Leeuwenhoekiella</taxon>
    </lineage>
</organism>
<dbReference type="InterPro" id="IPR001173">
    <property type="entry name" value="Glyco_trans_2-like"/>
</dbReference>
<comment type="similarity">
    <text evidence="1">Belongs to the glycosyltransferase 2 family.</text>
</comment>
<keyword evidence="6" id="KW-1185">Reference proteome</keyword>